<comment type="subcellular location">
    <subcellularLocation>
        <location evidence="1">Membrane</location>
        <topology evidence="1">Multi-pass membrane protein</topology>
    </subcellularLocation>
</comment>
<keyword evidence="4 6" id="KW-1133">Transmembrane helix</keyword>
<organism evidence="8 9">
    <name type="scientific">Salinicoccus sediminis</name>
    <dbReference type="NCBI Taxonomy" id="1432562"/>
    <lineage>
        <taxon>Bacteria</taxon>
        <taxon>Bacillati</taxon>
        <taxon>Bacillota</taxon>
        <taxon>Bacilli</taxon>
        <taxon>Bacillales</taxon>
        <taxon>Staphylococcaceae</taxon>
        <taxon>Salinicoccus</taxon>
    </lineage>
</organism>
<keyword evidence="3 6" id="KW-0812">Transmembrane</keyword>
<dbReference type="PATRIC" id="fig|1432562.3.peg.31"/>
<evidence type="ECO:0000259" key="7">
    <source>
        <dbReference type="Pfam" id="PF04138"/>
    </source>
</evidence>
<keyword evidence="9" id="KW-1185">Reference proteome</keyword>
<dbReference type="RefSeq" id="WP_046510806.1">
    <property type="nucleotide sequence ID" value="NZ_LAYZ01000001.1"/>
</dbReference>
<dbReference type="EMBL" id="LAYZ01000001">
    <property type="protein sequence ID" value="KKK35291.1"/>
    <property type="molecule type" value="Genomic_DNA"/>
</dbReference>
<feature type="transmembrane region" description="Helical" evidence="6">
    <location>
        <begin position="105"/>
        <end position="123"/>
    </location>
</feature>
<evidence type="ECO:0000256" key="3">
    <source>
        <dbReference type="ARBA" id="ARBA00022692"/>
    </source>
</evidence>
<evidence type="ECO:0000256" key="4">
    <source>
        <dbReference type="ARBA" id="ARBA00022989"/>
    </source>
</evidence>
<dbReference type="OrthoDB" id="2666802at2"/>
<dbReference type="AlphaFoldDB" id="A0A0M2SNP0"/>
<gene>
    <name evidence="8" type="ORF">WN59_00155</name>
</gene>
<evidence type="ECO:0000256" key="1">
    <source>
        <dbReference type="ARBA" id="ARBA00004141"/>
    </source>
</evidence>
<dbReference type="STRING" id="1432562.WN59_00155"/>
<dbReference type="InterPro" id="IPR007267">
    <property type="entry name" value="GtrA_DPMS_TM"/>
</dbReference>
<evidence type="ECO:0000256" key="5">
    <source>
        <dbReference type="ARBA" id="ARBA00023136"/>
    </source>
</evidence>
<reference evidence="8 9" key="1">
    <citation type="submission" date="2015-04" db="EMBL/GenBank/DDBJ databases">
        <title>Taxonomic description and genome sequence of Salinicoccus sediminis sp. nov., a novel hyper halotolerant bacterium isolated from marine sediment.</title>
        <authorList>
            <person name="Mathan Kumar R."/>
            <person name="Kaur G."/>
            <person name="Kumar N."/>
            <person name="Kumar A."/>
            <person name="Singh N.K."/>
            <person name="Kaur N."/>
            <person name="Mayilraj S."/>
        </authorList>
    </citation>
    <scope>NUCLEOTIDE SEQUENCE [LARGE SCALE GENOMIC DNA]</scope>
    <source>
        <strain evidence="8 9">SV-16</strain>
    </source>
</reference>
<dbReference type="GO" id="GO:0000271">
    <property type="term" value="P:polysaccharide biosynthetic process"/>
    <property type="evidence" value="ECO:0007669"/>
    <property type="project" value="InterPro"/>
</dbReference>
<dbReference type="PANTHER" id="PTHR38459">
    <property type="entry name" value="PROPHAGE BACTOPRENOL-LINKED GLUCOSE TRANSLOCASE HOMOLOG"/>
    <property type="match status" value="1"/>
</dbReference>
<dbReference type="Pfam" id="PF04138">
    <property type="entry name" value="GtrA_DPMS_TM"/>
    <property type="match status" value="1"/>
</dbReference>
<accession>A0A0M2SNP0</accession>
<evidence type="ECO:0000256" key="2">
    <source>
        <dbReference type="ARBA" id="ARBA00009399"/>
    </source>
</evidence>
<comment type="caution">
    <text evidence="8">The sequence shown here is derived from an EMBL/GenBank/DDBJ whole genome shotgun (WGS) entry which is preliminary data.</text>
</comment>
<sequence length="128" mass="15094">MRRNEDSCEFVRFILTGLLNTVNYYVIYTLLLWSGLPYLLSHVTGFLTAFVISFFLNCHFVYRVRPTWSRFLKFPLTQVVNMGMQTLLLYIFVDTFGWNEIIAPLPVLIVTVPITYTITRWVLKDKEV</sequence>
<dbReference type="InterPro" id="IPR051401">
    <property type="entry name" value="GtrA_CellWall_Glycosyl"/>
</dbReference>
<feature type="transmembrane region" description="Helical" evidence="6">
    <location>
        <begin position="39"/>
        <end position="62"/>
    </location>
</feature>
<feature type="transmembrane region" description="Helical" evidence="6">
    <location>
        <begin position="74"/>
        <end position="93"/>
    </location>
</feature>
<comment type="similarity">
    <text evidence="2">Belongs to the GtrA family.</text>
</comment>
<feature type="domain" description="GtrA/DPMS transmembrane" evidence="7">
    <location>
        <begin position="12"/>
        <end position="122"/>
    </location>
</feature>
<protein>
    <submittedName>
        <fullName evidence="8">Polysaccharide biosynthesis protein</fullName>
    </submittedName>
</protein>
<evidence type="ECO:0000313" key="8">
    <source>
        <dbReference type="EMBL" id="KKK35291.1"/>
    </source>
</evidence>
<proteinExistence type="inferred from homology"/>
<evidence type="ECO:0000256" key="6">
    <source>
        <dbReference type="SAM" id="Phobius"/>
    </source>
</evidence>
<dbReference type="Proteomes" id="UP000034287">
    <property type="component" value="Unassembled WGS sequence"/>
</dbReference>
<evidence type="ECO:0000313" key="9">
    <source>
        <dbReference type="Proteomes" id="UP000034287"/>
    </source>
</evidence>
<dbReference type="PANTHER" id="PTHR38459:SF1">
    <property type="entry name" value="PROPHAGE BACTOPRENOL-LINKED GLUCOSE TRANSLOCASE HOMOLOG"/>
    <property type="match status" value="1"/>
</dbReference>
<feature type="transmembrane region" description="Helical" evidence="6">
    <location>
        <begin position="12"/>
        <end position="33"/>
    </location>
</feature>
<name>A0A0M2SNP0_9STAP</name>
<dbReference type="GO" id="GO:0005886">
    <property type="term" value="C:plasma membrane"/>
    <property type="evidence" value="ECO:0007669"/>
    <property type="project" value="TreeGrafter"/>
</dbReference>
<keyword evidence="5 6" id="KW-0472">Membrane</keyword>